<reference evidence="2 3" key="1">
    <citation type="submission" date="2016-10" db="EMBL/GenBank/DDBJ databases">
        <authorList>
            <person name="de Groot N.N."/>
        </authorList>
    </citation>
    <scope>NUCLEOTIDE SEQUENCE [LARGE SCALE GENOMIC DNA]</scope>
    <source>
        <strain evidence="2 3">DSM 27078</strain>
    </source>
</reference>
<dbReference type="Gene3D" id="2.80.10.50">
    <property type="match status" value="3"/>
</dbReference>
<protein>
    <submittedName>
        <fullName evidence="2">Delta-60 repeat domain-containing protein</fullName>
    </submittedName>
</protein>
<dbReference type="STRING" id="1299341.SAMN05444005_10657"/>
<dbReference type="Pfam" id="PF17164">
    <property type="entry name" value="DUF5122"/>
    <property type="match status" value="3"/>
</dbReference>
<name>A0A1H9D6K1_9FLAO</name>
<gene>
    <name evidence="2" type="ORF">SAMN05444005_10657</name>
</gene>
<dbReference type="RefSeq" id="WP_091468906.1">
    <property type="nucleotide sequence ID" value="NZ_FOEI01000006.1"/>
</dbReference>
<evidence type="ECO:0000313" key="3">
    <source>
        <dbReference type="Proteomes" id="UP000198648"/>
    </source>
</evidence>
<sequence>MKFKYNLICLLFAFQILHAQQGILDTSFGNNGINKASKITYYNGDGNPRGTIKALFTSTGTLTHLGNDLVNGGILPVINSTNGIQNSNTVWNNKTVVKDGLYNASNILFTTGYTSKEDNNKAIYISKTTNNTEIAAGNALNYDGKIIFDTKETDEEGVAIKLQSDNKIVVLGYSGTNGVIIRYTAEGYLDRTFNQKGFYIFQIAQTTKPTSLAIQPDGKILIAGNCLNGNTIDFFITRLNTNGTTDTNFGSNGIVIKDINNYDNTGNSMILTTDGSILIGGKAYTTGGDFGFSNLYSYNFSVFKYTSNGILDTSASNGVIPGAFIKSLGFYQYNPSTYVPEDEEINCMAYDNINERVYIYGSAFKRSYDAQYNIITRKTGLWSFCFSLDNSFTLQNSTSFQFPTDYTLFESEIISATIKPSDMVLGSALTKVHAVVKFSNCLGGTSTFLSIPSTNSNSFPTACYNNYTNLVLNKIIKQNNIYYGLTYVNDNSFTGDLYQLDSNFKVNTAFGLNGKIPNVRDFRIDNDGNLICSMTSTITNGYKTLISKFDQNGKIDYTFGNLGSVKKKNLMNIFGLQITSDNKYVVASYITNPEPKILLEKFNTNGQSDTNYNDPILLNISNYSSYPSLENTEEIISDNLGYNYTVSLKLDVFNVANQIITLSKVNNTGVFDTTFGTNGMVNMVPFFNQPTNKLNIVIQDNGKLLVYSNKRLVQINTNGTLDTNFGTNGYLDVETIIPDFNASKVLAKGNDYYIGGFSYTGGDNSTIIKINNLGIIDSTFANNGIFKDTDTNSANISYGLKNMYFDGNDKIVFHGGGSILIKRIQ</sequence>
<accession>A0A1H9D6K1</accession>
<dbReference type="InterPro" id="IPR013431">
    <property type="entry name" value="Delta_60_rpt"/>
</dbReference>
<keyword evidence="1" id="KW-0732">Signal</keyword>
<evidence type="ECO:0000313" key="2">
    <source>
        <dbReference type="EMBL" id="SEQ09001.1"/>
    </source>
</evidence>
<dbReference type="OrthoDB" id="9805017at2"/>
<proteinExistence type="predicted"/>
<evidence type="ECO:0000256" key="1">
    <source>
        <dbReference type="SAM" id="SignalP"/>
    </source>
</evidence>
<dbReference type="EMBL" id="FOEI01000006">
    <property type="protein sequence ID" value="SEQ09001.1"/>
    <property type="molecule type" value="Genomic_DNA"/>
</dbReference>
<organism evidence="2 3">
    <name type="scientific">Flavobacterium urocaniciphilum</name>
    <dbReference type="NCBI Taxonomy" id="1299341"/>
    <lineage>
        <taxon>Bacteria</taxon>
        <taxon>Pseudomonadati</taxon>
        <taxon>Bacteroidota</taxon>
        <taxon>Flavobacteriia</taxon>
        <taxon>Flavobacteriales</taxon>
        <taxon>Flavobacteriaceae</taxon>
        <taxon>Flavobacterium</taxon>
    </lineage>
</organism>
<keyword evidence="3" id="KW-1185">Reference proteome</keyword>
<dbReference type="Proteomes" id="UP000198648">
    <property type="component" value="Unassembled WGS sequence"/>
</dbReference>
<dbReference type="SUPFAM" id="SSF63829">
    <property type="entry name" value="Calcium-dependent phosphotriesterase"/>
    <property type="match status" value="1"/>
</dbReference>
<feature type="chain" id="PRO_5011669174" evidence="1">
    <location>
        <begin position="20"/>
        <end position="825"/>
    </location>
</feature>
<feature type="signal peptide" evidence="1">
    <location>
        <begin position="1"/>
        <end position="19"/>
    </location>
</feature>
<dbReference type="NCBIfam" id="TIGR02608">
    <property type="entry name" value="delta_60_rpt"/>
    <property type="match status" value="4"/>
</dbReference>
<dbReference type="AlphaFoldDB" id="A0A1H9D6K1"/>